<name>A0AA42CDY2_9PROT</name>
<feature type="signal peptide" evidence="1">
    <location>
        <begin position="1"/>
        <end position="26"/>
    </location>
</feature>
<organism evidence="2 3">
    <name type="scientific">Limobrevibacterium gyesilva</name>
    <dbReference type="NCBI Taxonomy" id="2991712"/>
    <lineage>
        <taxon>Bacteria</taxon>
        <taxon>Pseudomonadati</taxon>
        <taxon>Pseudomonadota</taxon>
        <taxon>Alphaproteobacteria</taxon>
        <taxon>Acetobacterales</taxon>
        <taxon>Acetobacteraceae</taxon>
        <taxon>Limobrevibacterium</taxon>
    </lineage>
</organism>
<dbReference type="PANTHER" id="PTHR42779:SF1">
    <property type="entry name" value="PROTEIN YNJB"/>
    <property type="match status" value="1"/>
</dbReference>
<dbReference type="PANTHER" id="PTHR42779">
    <property type="entry name" value="PROTEIN YNJB"/>
    <property type="match status" value="1"/>
</dbReference>
<proteinExistence type="predicted"/>
<gene>
    <name evidence="2" type="ORF">OL599_12665</name>
</gene>
<reference evidence="2" key="2">
    <citation type="submission" date="2022-10" db="EMBL/GenBank/DDBJ databases">
        <authorList>
            <person name="Trinh H.N."/>
        </authorList>
    </citation>
    <scope>NUCLEOTIDE SEQUENCE</scope>
    <source>
        <strain evidence="2">RN2-1</strain>
    </source>
</reference>
<dbReference type="EMBL" id="JAPDNT010000008">
    <property type="protein sequence ID" value="MCW3475428.1"/>
    <property type="molecule type" value="Genomic_DNA"/>
</dbReference>
<evidence type="ECO:0000313" key="3">
    <source>
        <dbReference type="Proteomes" id="UP001165679"/>
    </source>
</evidence>
<protein>
    <submittedName>
        <fullName evidence="2">Extracellular solute-binding protein</fullName>
    </submittedName>
</protein>
<dbReference type="InterPro" id="IPR006311">
    <property type="entry name" value="TAT_signal"/>
</dbReference>
<dbReference type="Pfam" id="PF13416">
    <property type="entry name" value="SBP_bac_8"/>
    <property type="match status" value="1"/>
</dbReference>
<dbReference type="RefSeq" id="WP_264714139.1">
    <property type="nucleotide sequence ID" value="NZ_JAPDNT010000008.1"/>
</dbReference>
<evidence type="ECO:0000313" key="2">
    <source>
        <dbReference type="EMBL" id="MCW3475428.1"/>
    </source>
</evidence>
<keyword evidence="3" id="KW-1185">Reference proteome</keyword>
<reference evidence="2" key="1">
    <citation type="submission" date="2022-09" db="EMBL/GenBank/DDBJ databases">
        <title>Rhodovastum sp. nov. RN2-1 isolated from soil in Seongnam, South Korea.</title>
        <authorList>
            <person name="Le N.T."/>
        </authorList>
    </citation>
    <scope>NUCLEOTIDE SEQUENCE</scope>
    <source>
        <strain evidence="2">RN2-1</strain>
    </source>
</reference>
<dbReference type="AlphaFoldDB" id="A0AA42CDY2"/>
<dbReference type="PROSITE" id="PS51318">
    <property type="entry name" value="TAT"/>
    <property type="match status" value="1"/>
</dbReference>
<feature type="chain" id="PRO_5041234279" evidence="1">
    <location>
        <begin position="27"/>
        <end position="393"/>
    </location>
</feature>
<dbReference type="InterPro" id="IPR006059">
    <property type="entry name" value="SBP"/>
</dbReference>
<dbReference type="SUPFAM" id="SSF53850">
    <property type="entry name" value="Periplasmic binding protein-like II"/>
    <property type="match status" value="1"/>
</dbReference>
<accession>A0AA42CDY2</accession>
<dbReference type="Gene3D" id="3.40.190.10">
    <property type="entry name" value="Periplasmic binding protein-like II"/>
    <property type="match status" value="2"/>
</dbReference>
<comment type="caution">
    <text evidence="2">The sequence shown here is derived from an EMBL/GenBank/DDBJ whole genome shotgun (WGS) entry which is preliminary data.</text>
</comment>
<dbReference type="Proteomes" id="UP001165679">
    <property type="component" value="Unassembled WGS sequence"/>
</dbReference>
<keyword evidence="1" id="KW-0732">Signal</keyword>
<evidence type="ECO:0000256" key="1">
    <source>
        <dbReference type="SAM" id="SignalP"/>
    </source>
</evidence>
<sequence>MTEYKATRRAVLGGIGAIAAAGAARAQAPALPSAPVSLNIVDVAGNLQLTQRGFENYRKAKPNLVSRISFTQAPAPEIPGKIKAQQDAKRVDIDMVLSGNDALAAGIEQKLWAPVLNDYAAQLPKLGDILSPMASRLQTAAQNQAVIVAACPGGPLIEYMPDRVKQVPSTAEELLAWCKAHPKRFMYARPANSGPGRAFMMGLPYILGDKDPKDPANGWDKTWAYLEELGGTIEYYPTGTSAVFKEFGDGSRDMVASHAGWDLNPRVLGVVPKEAEIFALKGFHWIGDSHFMCVPKGLPAEKMAVILDLITFMLQPAQQALTYDKGYFYPGPAVKGVTLDMAPQESQDAVREFGRSIYDKLIADNPIELPLDADKMVFAFKRWDQQVGSKVAK</sequence>